<dbReference type="EC" id="2.7.7.65" evidence="4"/>
<dbReference type="GO" id="GO:0052621">
    <property type="term" value="F:diguanylate cyclase activity"/>
    <property type="evidence" value="ECO:0007669"/>
    <property type="project" value="UniProtKB-EC"/>
</dbReference>
<dbReference type="NCBIfam" id="TIGR00229">
    <property type="entry name" value="sensory_box"/>
    <property type="match status" value="1"/>
</dbReference>
<dbReference type="InterPro" id="IPR029787">
    <property type="entry name" value="Nucleotide_cyclase"/>
</dbReference>
<dbReference type="Pfam" id="PF00990">
    <property type="entry name" value="GGDEF"/>
    <property type="match status" value="1"/>
</dbReference>
<dbReference type="InterPro" id="IPR035965">
    <property type="entry name" value="PAS-like_dom_sf"/>
</dbReference>
<organism evidence="4 5">
    <name type="scientific">Proteiniclasticum sediminis</name>
    <dbReference type="NCBI Taxonomy" id="2804028"/>
    <lineage>
        <taxon>Bacteria</taxon>
        <taxon>Bacillati</taxon>
        <taxon>Bacillota</taxon>
        <taxon>Clostridia</taxon>
        <taxon>Eubacteriales</taxon>
        <taxon>Clostridiaceae</taxon>
        <taxon>Proteiniclasticum</taxon>
    </lineage>
</organism>
<dbReference type="CDD" id="cd01949">
    <property type="entry name" value="GGDEF"/>
    <property type="match status" value="1"/>
</dbReference>
<evidence type="ECO:0000313" key="5">
    <source>
        <dbReference type="Proteomes" id="UP000675379"/>
    </source>
</evidence>
<dbReference type="PROSITE" id="PS50113">
    <property type="entry name" value="PAC"/>
    <property type="match status" value="1"/>
</dbReference>
<proteinExistence type="predicted"/>
<dbReference type="SMART" id="SM00267">
    <property type="entry name" value="GGDEF"/>
    <property type="match status" value="1"/>
</dbReference>
<feature type="coiled-coil region" evidence="1">
    <location>
        <begin position="8"/>
        <end position="38"/>
    </location>
</feature>
<feature type="domain" description="PAC" evidence="2">
    <location>
        <begin position="108"/>
        <end position="161"/>
    </location>
</feature>
<sequence length="324" mass="37938">MDYQGFSREQLIERIYSLERLTKELRKEQEQETRLEFAWSGNLGHWYWDIRTNTVTFDSQKVTALGYDLTEIPETVTYQFFTDKLHPEDYQSTMEAMMKHLQGEAEVYEVEYRIRTKEGDYKWYYDRGKITQVDEAGKPLFLAGIVFDITEQKEMLMELEAQNLILAEMSSVDSLTKIGNHRTLMEHLKSEMALALRKKTPLTIVMFDVDDFKRINDEKGHIYGDQVLREVAQLLQKSMRKRDLVGRYGGEEFMAIFPHTTLADGKKIAERIRKTVAEHDFISGMRVSLSGGVWEYKTESITELIHAADQQLYEAKRNGKNRVE</sequence>
<dbReference type="SUPFAM" id="SSF55785">
    <property type="entry name" value="PYP-like sensor domain (PAS domain)"/>
    <property type="match status" value="1"/>
</dbReference>
<keyword evidence="4" id="KW-0548">Nucleotidyltransferase</keyword>
<accession>A0A941CTQ2</accession>
<dbReference type="InterPro" id="IPR000700">
    <property type="entry name" value="PAS-assoc_C"/>
</dbReference>
<dbReference type="Gene3D" id="3.30.450.20">
    <property type="entry name" value="PAS domain"/>
    <property type="match status" value="1"/>
</dbReference>
<name>A0A941CTQ2_9CLOT</name>
<dbReference type="CDD" id="cd00130">
    <property type="entry name" value="PAS"/>
    <property type="match status" value="1"/>
</dbReference>
<dbReference type="InterPro" id="IPR000160">
    <property type="entry name" value="GGDEF_dom"/>
</dbReference>
<evidence type="ECO:0000259" key="2">
    <source>
        <dbReference type="PROSITE" id="PS50113"/>
    </source>
</evidence>
<reference evidence="4" key="1">
    <citation type="submission" date="2021-04" db="EMBL/GenBank/DDBJ databases">
        <title>Proteiniclasticum sedimins sp. nov., an obligate anaerobic bacterium isolated from anaerobic sludge.</title>
        <authorList>
            <person name="Liu J."/>
        </authorList>
    </citation>
    <scope>NUCLEOTIDE SEQUENCE</scope>
    <source>
        <strain evidence="4">BAD-10</strain>
    </source>
</reference>
<comment type="caution">
    <text evidence="4">The sequence shown here is derived from an EMBL/GenBank/DDBJ whole genome shotgun (WGS) entry which is preliminary data.</text>
</comment>
<dbReference type="NCBIfam" id="TIGR00254">
    <property type="entry name" value="GGDEF"/>
    <property type="match status" value="1"/>
</dbReference>
<keyword evidence="4" id="KW-0808">Transferase</keyword>
<dbReference type="AlphaFoldDB" id="A0A941CTQ2"/>
<evidence type="ECO:0000259" key="3">
    <source>
        <dbReference type="PROSITE" id="PS50887"/>
    </source>
</evidence>
<dbReference type="Proteomes" id="UP000675379">
    <property type="component" value="Unassembled WGS sequence"/>
</dbReference>
<dbReference type="FunFam" id="3.30.70.270:FF:000001">
    <property type="entry name" value="Diguanylate cyclase domain protein"/>
    <property type="match status" value="1"/>
</dbReference>
<dbReference type="RefSeq" id="WP_211802502.1">
    <property type="nucleotide sequence ID" value="NZ_JAGSCS010000020.1"/>
</dbReference>
<evidence type="ECO:0000313" key="4">
    <source>
        <dbReference type="EMBL" id="MBR0577083.1"/>
    </source>
</evidence>
<keyword evidence="1" id="KW-0175">Coiled coil</keyword>
<protein>
    <submittedName>
        <fullName evidence="4">Diguanylate cyclase</fullName>
        <ecNumber evidence="4">2.7.7.65</ecNumber>
    </submittedName>
</protein>
<dbReference type="Pfam" id="PF08447">
    <property type="entry name" value="PAS_3"/>
    <property type="match status" value="1"/>
</dbReference>
<dbReference type="InterPro" id="IPR000014">
    <property type="entry name" value="PAS"/>
</dbReference>
<dbReference type="SMART" id="SM00086">
    <property type="entry name" value="PAC"/>
    <property type="match status" value="1"/>
</dbReference>
<evidence type="ECO:0000256" key="1">
    <source>
        <dbReference type="SAM" id="Coils"/>
    </source>
</evidence>
<dbReference type="InterPro" id="IPR043128">
    <property type="entry name" value="Rev_trsase/Diguanyl_cyclase"/>
</dbReference>
<keyword evidence="5" id="KW-1185">Reference proteome</keyword>
<dbReference type="Gene3D" id="3.30.70.270">
    <property type="match status" value="1"/>
</dbReference>
<dbReference type="PANTHER" id="PTHR45138:SF9">
    <property type="entry name" value="DIGUANYLATE CYCLASE DGCM-RELATED"/>
    <property type="match status" value="1"/>
</dbReference>
<gene>
    <name evidence="4" type="ORF">KCG48_12235</name>
</gene>
<dbReference type="PANTHER" id="PTHR45138">
    <property type="entry name" value="REGULATORY COMPONENTS OF SENSORY TRANSDUCTION SYSTEM"/>
    <property type="match status" value="1"/>
</dbReference>
<feature type="domain" description="GGDEF" evidence="3">
    <location>
        <begin position="200"/>
        <end position="324"/>
    </location>
</feature>
<dbReference type="InterPro" id="IPR001610">
    <property type="entry name" value="PAC"/>
</dbReference>
<dbReference type="InterPro" id="IPR013655">
    <property type="entry name" value="PAS_fold_3"/>
</dbReference>
<dbReference type="EMBL" id="JAGSCS010000020">
    <property type="protein sequence ID" value="MBR0577083.1"/>
    <property type="molecule type" value="Genomic_DNA"/>
</dbReference>
<dbReference type="SUPFAM" id="SSF55073">
    <property type="entry name" value="Nucleotide cyclase"/>
    <property type="match status" value="1"/>
</dbReference>
<dbReference type="InterPro" id="IPR050469">
    <property type="entry name" value="Diguanylate_Cyclase"/>
</dbReference>
<dbReference type="PROSITE" id="PS50887">
    <property type="entry name" value="GGDEF"/>
    <property type="match status" value="1"/>
</dbReference>